<dbReference type="KEGG" id="amt:Amet_0524"/>
<evidence type="ECO:0000256" key="6">
    <source>
        <dbReference type="SAM" id="Phobius"/>
    </source>
</evidence>
<dbReference type="RefSeq" id="WP_011971659.1">
    <property type="nucleotide sequence ID" value="NC_009633.1"/>
</dbReference>
<dbReference type="HOGENOM" id="CLU_056469_1_3_9"/>
<dbReference type="InterPro" id="IPR003339">
    <property type="entry name" value="ABC/ECF_trnsptr_transmembrane"/>
</dbReference>
<dbReference type="AlphaFoldDB" id="A6TKN3"/>
<accession>A6TKN3</accession>
<evidence type="ECO:0000256" key="3">
    <source>
        <dbReference type="ARBA" id="ARBA00022692"/>
    </source>
</evidence>
<dbReference type="InterPro" id="IPR051611">
    <property type="entry name" value="ECF_transporter_component"/>
</dbReference>
<reference evidence="8" key="1">
    <citation type="journal article" date="2016" name="Genome Announc.">
        <title>Complete genome sequence of Alkaliphilus metalliredigens strain QYMF, an alkaliphilic and metal-reducing bacterium isolated from borax-contaminated leachate ponds.</title>
        <authorList>
            <person name="Hwang C."/>
            <person name="Copeland A."/>
            <person name="Lucas S."/>
            <person name="Lapidus A."/>
            <person name="Barry K."/>
            <person name="Detter J.C."/>
            <person name="Glavina Del Rio T."/>
            <person name="Hammon N."/>
            <person name="Israni S."/>
            <person name="Dalin E."/>
            <person name="Tice H."/>
            <person name="Pitluck S."/>
            <person name="Chertkov O."/>
            <person name="Brettin T."/>
            <person name="Bruce D."/>
            <person name="Han C."/>
            <person name="Schmutz J."/>
            <person name="Larimer F."/>
            <person name="Land M.L."/>
            <person name="Hauser L."/>
            <person name="Kyrpides N."/>
            <person name="Mikhailova N."/>
            <person name="Ye Q."/>
            <person name="Zhou J."/>
            <person name="Richardson P."/>
            <person name="Fields M.W."/>
        </authorList>
    </citation>
    <scope>NUCLEOTIDE SEQUENCE [LARGE SCALE GENOMIC DNA]</scope>
    <source>
        <strain evidence="8">QYMF</strain>
    </source>
</reference>
<keyword evidence="2" id="KW-1003">Cell membrane</keyword>
<dbReference type="EMBL" id="CP000724">
    <property type="protein sequence ID" value="ABR46751.1"/>
    <property type="molecule type" value="Genomic_DNA"/>
</dbReference>
<evidence type="ECO:0000256" key="2">
    <source>
        <dbReference type="ARBA" id="ARBA00022475"/>
    </source>
</evidence>
<keyword evidence="8" id="KW-1185">Reference proteome</keyword>
<name>A6TKN3_ALKMQ</name>
<dbReference type="PANTHER" id="PTHR34857">
    <property type="entry name" value="SLL0384 PROTEIN"/>
    <property type="match status" value="1"/>
</dbReference>
<evidence type="ECO:0000313" key="8">
    <source>
        <dbReference type="Proteomes" id="UP000001572"/>
    </source>
</evidence>
<keyword evidence="3 6" id="KW-0812">Transmembrane</keyword>
<feature type="transmembrane region" description="Helical" evidence="6">
    <location>
        <begin position="103"/>
        <end position="125"/>
    </location>
</feature>
<feature type="transmembrane region" description="Helical" evidence="6">
    <location>
        <begin position="132"/>
        <end position="153"/>
    </location>
</feature>
<dbReference type="STRING" id="293826.Amet_0524"/>
<dbReference type="GO" id="GO:0005886">
    <property type="term" value="C:plasma membrane"/>
    <property type="evidence" value="ECO:0007669"/>
    <property type="project" value="UniProtKB-ARBA"/>
</dbReference>
<feature type="transmembrane region" description="Helical" evidence="6">
    <location>
        <begin position="231"/>
        <end position="252"/>
    </location>
</feature>
<dbReference type="Proteomes" id="UP000001572">
    <property type="component" value="Chromosome"/>
</dbReference>
<sequence>MVSTKPTKRTDYHNGHEKLISWGRNWETRTKIMTCFMTAFGLIGLDKLSLLIFSFSLLLLIVISMGFSIKYILSKLVLLLPFLALMSVPLIIGPGFPVTNDRFVFPLILTLKALSVSLLMFIMILSQPLQQFLNALSHMHLPPFFISILFLSWRYTFVLWDTLKNTQSALVSRLFNTSFRKRTFKTYGEVMGGILIKSIDRSEKLYRAMIARGFSGRISSSKPQSITRWDIIKSFLFVGVIISLNIIEKWWFV</sequence>
<gene>
    <name evidence="7" type="ordered locus">Amet_0524</name>
</gene>
<feature type="transmembrane region" description="Helical" evidence="6">
    <location>
        <begin position="48"/>
        <end position="69"/>
    </location>
</feature>
<keyword evidence="5 6" id="KW-0472">Membrane</keyword>
<evidence type="ECO:0000313" key="7">
    <source>
        <dbReference type="EMBL" id="ABR46751.1"/>
    </source>
</evidence>
<feature type="transmembrane region" description="Helical" evidence="6">
    <location>
        <begin position="76"/>
        <end position="97"/>
    </location>
</feature>
<proteinExistence type="predicted"/>
<dbReference type="OrthoDB" id="8585740at2"/>
<keyword evidence="4 6" id="KW-1133">Transmembrane helix</keyword>
<protein>
    <submittedName>
        <fullName evidence="7">Cobalt transport protein</fullName>
    </submittedName>
</protein>
<evidence type="ECO:0000256" key="5">
    <source>
        <dbReference type="ARBA" id="ARBA00023136"/>
    </source>
</evidence>
<comment type="subcellular location">
    <subcellularLocation>
        <location evidence="1">Membrane</location>
        <topology evidence="1">Multi-pass membrane protein</topology>
    </subcellularLocation>
</comment>
<dbReference type="CDD" id="cd16914">
    <property type="entry name" value="EcfT"/>
    <property type="match status" value="1"/>
</dbReference>
<organism evidence="7 8">
    <name type="scientific">Alkaliphilus metalliredigens (strain QYMF)</name>
    <dbReference type="NCBI Taxonomy" id="293826"/>
    <lineage>
        <taxon>Bacteria</taxon>
        <taxon>Bacillati</taxon>
        <taxon>Bacillota</taxon>
        <taxon>Clostridia</taxon>
        <taxon>Peptostreptococcales</taxon>
        <taxon>Natronincolaceae</taxon>
        <taxon>Alkaliphilus</taxon>
    </lineage>
</organism>
<dbReference type="eggNOG" id="COG0619">
    <property type="taxonomic scope" value="Bacteria"/>
</dbReference>
<dbReference type="Pfam" id="PF02361">
    <property type="entry name" value="CbiQ"/>
    <property type="match status" value="1"/>
</dbReference>
<dbReference type="PANTHER" id="PTHR34857:SF2">
    <property type="entry name" value="SLL0384 PROTEIN"/>
    <property type="match status" value="1"/>
</dbReference>
<evidence type="ECO:0000256" key="4">
    <source>
        <dbReference type="ARBA" id="ARBA00022989"/>
    </source>
</evidence>
<evidence type="ECO:0000256" key="1">
    <source>
        <dbReference type="ARBA" id="ARBA00004141"/>
    </source>
</evidence>